<keyword evidence="2 4" id="KW-0863">Zinc-finger</keyword>
<accession>A0A8H7A7V7</accession>
<evidence type="ECO:0000256" key="3">
    <source>
        <dbReference type="ARBA" id="ARBA00022833"/>
    </source>
</evidence>
<feature type="compositionally biased region" description="Polar residues" evidence="5">
    <location>
        <begin position="1162"/>
        <end position="1183"/>
    </location>
</feature>
<reference evidence="7" key="1">
    <citation type="submission" date="2020-02" db="EMBL/GenBank/DDBJ databases">
        <authorList>
            <person name="Palmer J.M."/>
        </authorList>
    </citation>
    <scope>NUCLEOTIDE SEQUENCE</scope>
    <source>
        <strain evidence="7">EPUS1.4</strain>
        <tissue evidence="7">Thallus</tissue>
    </source>
</reference>
<dbReference type="InterPro" id="IPR035994">
    <property type="entry name" value="Nucleoside_phosphorylase_sf"/>
</dbReference>
<protein>
    <recommendedName>
        <fullName evidence="6">RING-type domain-containing protein</fullName>
    </recommendedName>
</protein>
<dbReference type="PROSITE" id="PS50089">
    <property type="entry name" value="ZF_RING_2"/>
    <property type="match status" value="1"/>
</dbReference>
<dbReference type="InterPro" id="IPR013083">
    <property type="entry name" value="Znf_RING/FYVE/PHD"/>
</dbReference>
<dbReference type="SUPFAM" id="SSF57850">
    <property type="entry name" value="RING/U-box"/>
    <property type="match status" value="1"/>
</dbReference>
<proteinExistence type="predicted"/>
<organism evidence="7 8">
    <name type="scientific">Endocarpon pusillum</name>
    <dbReference type="NCBI Taxonomy" id="364733"/>
    <lineage>
        <taxon>Eukaryota</taxon>
        <taxon>Fungi</taxon>
        <taxon>Dikarya</taxon>
        <taxon>Ascomycota</taxon>
        <taxon>Pezizomycotina</taxon>
        <taxon>Eurotiomycetes</taxon>
        <taxon>Chaetothyriomycetidae</taxon>
        <taxon>Verrucariales</taxon>
        <taxon>Verrucariaceae</taxon>
        <taxon>Endocarpon</taxon>
    </lineage>
</organism>
<dbReference type="PANTHER" id="PTHR46082">
    <property type="entry name" value="ATP/GTP-BINDING PROTEIN-RELATED"/>
    <property type="match status" value="1"/>
</dbReference>
<dbReference type="SUPFAM" id="SSF48403">
    <property type="entry name" value="Ankyrin repeat"/>
    <property type="match status" value="1"/>
</dbReference>
<dbReference type="PROSITE" id="PS00518">
    <property type="entry name" value="ZF_RING_1"/>
    <property type="match status" value="1"/>
</dbReference>
<evidence type="ECO:0000313" key="8">
    <source>
        <dbReference type="Proteomes" id="UP000606974"/>
    </source>
</evidence>
<evidence type="ECO:0000256" key="2">
    <source>
        <dbReference type="ARBA" id="ARBA00022771"/>
    </source>
</evidence>
<evidence type="ECO:0000256" key="4">
    <source>
        <dbReference type="PROSITE-ProRule" id="PRU00175"/>
    </source>
</evidence>
<evidence type="ECO:0000313" key="7">
    <source>
        <dbReference type="EMBL" id="KAF7502206.1"/>
    </source>
</evidence>
<dbReference type="PANTHER" id="PTHR46082:SF11">
    <property type="entry name" value="AAA+ ATPASE DOMAIN-CONTAINING PROTEIN-RELATED"/>
    <property type="match status" value="1"/>
</dbReference>
<feature type="region of interest" description="Disordered" evidence="5">
    <location>
        <begin position="1153"/>
        <end position="1186"/>
    </location>
</feature>
<comment type="caution">
    <text evidence="7">The sequence shown here is derived from an EMBL/GenBank/DDBJ whole genome shotgun (WGS) entry which is preliminary data.</text>
</comment>
<evidence type="ECO:0000256" key="5">
    <source>
        <dbReference type="SAM" id="MobiDB-lite"/>
    </source>
</evidence>
<keyword evidence="8" id="KW-1185">Reference proteome</keyword>
<evidence type="ECO:0000256" key="1">
    <source>
        <dbReference type="ARBA" id="ARBA00022723"/>
    </source>
</evidence>
<dbReference type="Proteomes" id="UP000606974">
    <property type="component" value="Unassembled WGS sequence"/>
</dbReference>
<dbReference type="Gene3D" id="1.25.40.20">
    <property type="entry name" value="Ankyrin repeat-containing domain"/>
    <property type="match status" value="1"/>
</dbReference>
<dbReference type="EMBL" id="JAACFV010000299">
    <property type="protein sequence ID" value="KAF7502206.1"/>
    <property type="molecule type" value="Genomic_DNA"/>
</dbReference>
<dbReference type="InterPro" id="IPR001841">
    <property type="entry name" value="Znf_RING"/>
</dbReference>
<dbReference type="Gene3D" id="3.40.50.1580">
    <property type="entry name" value="Nucleoside phosphorylase domain"/>
    <property type="match status" value="1"/>
</dbReference>
<name>A0A8H7A7V7_9EURO</name>
<dbReference type="Gene3D" id="3.30.40.10">
    <property type="entry name" value="Zinc/RING finger domain, C3HC4 (zinc finger)"/>
    <property type="match status" value="1"/>
</dbReference>
<sequence>MQSENCYLDFERYTVAWIAPLEIEAQAARCMLDNVHKGKFKSKRGDGFLYTGGDINGHNVVIASFPADYAYGTISAAALASDVKEKFPHLWFGLLVGIAAGLPDLSSNPPLDIRLGDVLVATSVGDNPAIVNYEFGKETHDGFQLSPSGILPKTEQILRAAIGKIRREASESTFAQYYQTIVKENKVFCDPGQAEDRLHQANNCVFTREPRLESSRFTVWYGTIGSGQKLIKDSQKRDALRRTYNIIGIEMEAAGIMNILPVAVIRGVSDYGDAHKNDEWQSYAAITAAAYAKGVLYEIRSHNLSGGSVAAQSNLSLSSLETFSSSSVPLVGTASVIQTHDSFASWLESFRPGEEDISAHDSMLAKLRQRKRREIFKEAQEKAESVSSTLPREITEIQPPDTVRLMFRGLRKNGDCRDHVEILQTSLNCPIYQLIHHLHAKGYEGICGFRADNDNAQTGPLRPLAQIQSVVVSAGPSRYDISQGLQINMDERLIDFYDMFLHDGCQTGSAADSMNELHLCSNELEFQGTLGSFNLRMMRSLRVPEVTLFTPRRRKRHAAKPPATQSTFPLFRAEDYLEYLPRQMRGKGGVFFPMFQREALAIEFDCSGPTEDQHAVRVFAGAVNVLTGEDPSENEGRNKDDFFSIPRLNRLSGFRKDGKTVKQFVAMPLGFGYTAEEQMLNNAFIGGIQLEIAPRLASNATFRALTDGDKVENDGKATFKWLDLFHTPRQLGLQDGKLIFMNDFEDNGERRETYRSDENISLELGIRAKSAKVKVDANVLRSLEDEDIYPRPYSVNIGKVGSIQDRPGLSCPTLLHNLVRNVHKAAVEDTTNKACLIDVTRPLTLTIDFTSIDKKGEIVSAAYSPYMDISSFKWSLFRKIRWIMESDGGKLKYFINFNGETHEGFPEMYTPLHLFISDGGIVSFSTKILEEQRFGAGTSSGGSILKPSKESPMLDGWQMGLASGAELSQAILKPVLDHSTWAWHRALTVNCQILNSVAFESITGIRPPPAPTSINGYTPVGTHPLNNLMPAPLYDDKLQRLFRSVGQVDLLKGPELSAIIKRADKIIVCVCCERNLCDTFLLPCKHMFCLRCITLEMTASGSLECMLCEQKAETIETFSAPMEVPSMFEVEYGSQIQNEYLPNSVMDEKLEEGTISHRAPGSTISPSSGYDQPDSEPTNSASGSHLGHYGSSRGLELLEQELVHSIEPEKWSRVNRMPTQPAFDTSFSFLVRIKGAVQQRILQAALMKAVTVSPVYYLDRLLFLSQRVQDLSSDFTIVPELFDAARVGTILDRLILWVEDSGLTLPEVGVTALTGTQDKESWEKKMVIFLDKGCDAHARDKFGRTMLHVTHRAEIYERVKGGAPGFPVDVADSDGRSPLHTQVENFNETFLRILLEQPSAVRALDWKDKYGLTAYHYALFKPIYIRKRLADAGADVTIPIPAAAKEFRERLHKHLENRAKDAIRWGKDEVEKLLAAA</sequence>
<dbReference type="GO" id="GO:0003824">
    <property type="term" value="F:catalytic activity"/>
    <property type="evidence" value="ECO:0007669"/>
    <property type="project" value="InterPro"/>
</dbReference>
<dbReference type="InterPro" id="IPR017907">
    <property type="entry name" value="Znf_RING_CS"/>
</dbReference>
<evidence type="ECO:0000259" key="6">
    <source>
        <dbReference type="PROSITE" id="PS50089"/>
    </source>
</evidence>
<dbReference type="OrthoDB" id="1658288at2759"/>
<dbReference type="SUPFAM" id="SSF53167">
    <property type="entry name" value="Purine and uridine phosphorylases"/>
    <property type="match status" value="1"/>
</dbReference>
<gene>
    <name evidence="7" type="ORF">GJ744_006447</name>
</gene>
<keyword evidence="3" id="KW-0862">Zinc</keyword>
<dbReference type="InterPro" id="IPR036770">
    <property type="entry name" value="Ankyrin_rpt-contain_sf"/>
</dbReference>
<dbReference type="GO" id="GO:0008270">
    <property type="term" value="F:zinc ion binding"/>
    <property type="evidence" value="ECO:0007669"/>
    <property type="project" value="UniProtKB-KW"/>
</dbReference>
<keyword evidence="1" id="KW-0479">Metal-binding</keyword>
<feature type="domain" description="RING-type" evidence="6">
    <location>
        <begin position="1069"/>
        <end position="1109"/>
    </location>
</feature>
<dbReference type="InterPro" id="IPR053137">
    <property type="entry name" value="NLR-like"/>
</dbReference>
<dbReference type="GO" id="GO:0009116">
    <property type="term" value="P:nucleoside metabolic process"/>
    <property type="evidence" value="ECO:0007669"/>
    <property type="project" value="InterPro"/>
</dbReference>
<dbReference type="CDD" id="cd16449">
    <property type="entry name" value="RING-HC"/>
    <property type="match status" value="1"/>
</dbReference>